<protein>
    <recommendedName>
        <fullName evidence="9">EAL domain-containing protein</fullName>
    </recommendedName>
</protein>
<dbReference type="PROSITE" id="PS50887">
    <property type="entry name" value="GGDEF"/>
    <property type="match status" value="1"/>
</dbReference>
<dbReference type="CDD" id="cd00130">
    <property type="entry name" value="PAS"/>
    <property type="match status" value="2"/>
</dbReference>
<evidence type="ECO:0000259" key="3">
    <source>
        <dbReference type="PROSITE" id="PS50112"/>
    </source>
</evidence>
<dbReference type="InterPro" id="IPR035919">
    <property type="entry name" value="EAL_sf"/>
</dbReference>
<dbReference type="InterPro" id="IPR011006">
    <property type="entry name" value="CheY-like_superfamily"/>
</dbReference>
<dbReference type="SUPFAM" id="SSF55785">
    <property type="entry name" value="PYP-like sensor domain (PAS domain)"/>
    <property type="match status" value="2"/>
</dbReference>
<evidence type="ECO:0000313" key="8">
    <source>
        <dbReference type="Proteomes" id="UP001156706"/>
    </source>
</evidence>
<dbReference type="PROSITE" id="PS50110">
    <property type="entry name" value="RESPONSE_REGULATORY"/>
    <property type="match status" value="1"/>
</dbReference>
<evidence type="ECO:0000259" key="5">
    <source>
        <dbReference type="PROSITE" id="PS50883"/>
    </source>
</evidence>
<accession>A0ABQ5YCF0</accession>
<dbReference type="NCBIfam" id="TIGR00229">
    <property type="entry name" value="sensory_box"/>
    <property type="match status" value="1"/>
</dbReference>
<dbReference type="SMART" id="SM00091">
    <property type="entry name" value="PAS"/>
    <property type="match status" value="2"/>
</dbReference>
<dbReference type="Pfam" id="PF00989">
    <property type="entry name" value="PAS"/>
    <property type="match status" value="1"/>
</dbReference>
<dbReference type="InterPro" id="IPR052155">
    <property type="entry name" value="Biofilm_reg_signaling"/>
</dbReference>
<dbReference type="InterPro" id="IPR043128">
    <property type="entry name" value="Rev_trsase/Diguanyl_cyclase"/>
</dbReference>
<dbReference type="Pfam" id="PF08448">
    <property type="entry name" value="PAS_4"/>
    <property type="match status" value="1"/>
</dbReference>
<dbReference type="NCBIfam" id="TIGR00254">
    <property type="entry name" value="GGDEF"/>
    <property type="match status" value="1"/>
</dbReference>
<dbReference type="Pfam" id="PF00072">
    <property type="entry name" value="Response_reg"/>
    <property type="match status" value="1"/>
</dbReference>
<dbReference type="EMBL" id="BSOG01000001">
    <property type="protein sequence ID" value="GLR12163.1"/>
    <property type="molecule type" value="Genomic_DNA"/>
</dbReference>
<evidence type="ECO:0000259" key="2">
    <source>
        <dbReference type="PROSITE" id="PS50110"/>
    </source>
</evidence>
<dbReference type="InterPro" id="IPR001633">
    <property type="entry name" value="EAL_dom"/>
</dbReference>
<dbReference type="InterPro" id="IPR000160">
    <property type="entry name" value="GGDEF_dom"/>
</dbReference>
<dbReference type="Gene3D" id="3.40.50.2300">
    <property type="match status" value="1"/>
</dbReference>
<reference evidence="8" key="1">
    <citation type="journal article" date="2019" name="Int. J. Syst. Evol. Microbiol.">
        <title>The Global Catalogue of Microorganisms (GCM) 10K type strain sequencing project: providing services to taxonomists for standard genome sequencing and annotation.</title>
        <authorList>
            <consortium name="The Broad Institute Genomics Platform"/>
            <consortium name="The Broad Institute Genome Sequencing Center for Infectious Disease"/>
            <person name="Wu L."/>
            <person name="Ma J."/>
        </authorList>
    </citation>
    <scope>NUCLEOTIDE SEQUENCE [LARGE SCALE GENOMIC DNA]</scope>
    <source>
        <strain evidence="8">NBRC 110044</strain>
    </source>
</reference>
<dbReference type="InterPro" id="IPR001789">
    <property type="entry name" value="Sig_transdc_resp-reg_receiver"/>
</dbReference>
<dbReference type="SUPFAM" id="SSF55073">
    <property type="entry name" value="Nucleotide cyclase"/>
    <property type="match status" value="1"/>
</dbReference>
<evidence type="ECO:0008006" key="9">
    <source>
        <dbReference type="Google" id="ProtNLM"/>
    </source>
</evidence>
<feature type="domain" description="EAL" evidence="5">
    <location>
        <begin position="569"/>
        <end position="821"/>
    </location>
</feature>
<feature type="domain" description="PAS" evidence="3">
    <location>
        <begin position="265"/>
        <end position="338"/>
    </location>
</feature>
<dbReference type="Gene3D" id="3.30.450.20">
    <property type="entry name" value="PAS domain"/>
    <property type="match status" value="2"/>
</dbReference>
<dbReference type="SUPFAM" id="SSF52172">
    <property type="entry name" value="CheY-like"/>
    <property type="match status" value="1"/>
</dbReference>
<dbReference type="SUPFAM" id="SSF141868">
    <property type="entry name" value="EAL domain-like"/>
    <property type="match status" value="1"/>
</dbReference>
<dbReference type="InterPro" id="IPR000700">
    <property type="entry name" value="PAS-assoc_C"/>
</dbReference>
<name>A0ABQ5YCF0_9NEIS</name>
<comment type="caution">
    <text evidence="7">The sequence shown here is derived from an EMBL/GenBank/DDBJ whole genome shotgun (WGS) entry which is preliminary data.</text>
</comment>
<dbReference type="InterPro" id="IPR029787">
    <property type="entry name" value="Nucleotide_cyclase"/>
</dbReference>
<keyword evidence="8" id="KW-1185">Reference proteome</keyword>
<dbReference type="InterPro" id="IPR035965">
    <property type="entry name" value="PAS-like_dom_sf"/>
</dbReference>
<feature type="domain" description="GGDEF" evidence="6">
    <location>
        <begin position="427"/>
        <end position="560"/>
    </location>
</feature>
<dbReference type="Gene3D" id="3.20.20.450">
    <property type="entry name" value="EAL domain"/>
    <property type="match status" value="1"/>
</dbReference>
<feature type="domain" description="PAC" evidence="4">
    <location>
        <begin position="213"/>
        <end position="264"/>
    </location>
</feature>
<dbReference type="Gene3D" id="3.30.70.270">
    <property type="match status" value="1"/>
</dbReference>
<dbReference type="InterPro" id="IPR013656">
    <property type="entry name" value="PAS_4"/>
</dbReference>
<evidence type="ECO:0000259" key="4">
    <source>
        <dbReference type="PROSITE" id="PS50113"/>
    </source>
</evidence>
<dbReference type="Proteomes" id="UP001156706">
    <property type="component" value="Unassembled WGS sequence"/>
</dbReference>
<keyword evidence="1" id="KW-0597">Phosphoprotein</keyword>
<evidence type="ECO:0000259" key="6">
    <source>
        <dbReference type="PROSITE" id="PS50887"/>
    </source>
</evidence>
<dbReference type="InterPro" id="IPR001610">
    <property type="entry name" value="PAC"/>
</dbReference>
<sequence>MAEPQALRLRAPSILIVDDQPANIHILRAAVEDMGEVRFATSGAVALEMIKRQTPDLVLLDIEMPGMNGYEVFQAITRGDHAAGDISVIFVTANDPALHELTTLSLGAVDYLQKPLDIPVARARIKTHLELRVRTKQLAHAERNLSEVMHNLPGFVAQWNLEMRNVFCNDTSGAWFGIPASTMRGMHVSDVVGPSNFLALERHLSAVLHGQGSAFDFAFVGRGGVLRHGQVALVYRDDSDFGGSFMMLIADITDRRAAEDALHDEKEKYRITLNSIGDAVIATDVAGNIVFMNPIAEDLTGWTARDAMGEAIERVMPLQESSSGHVLQNPIRIALAERRAVGMALDCVLVRRYGEPTPVEDSASPIVDCAGNISGAVIVFHDVSEARAMAIKMSHLANHDPLTNLPNRLLLRDRTEQALRSAKAAGHRVGLLIVDFDHFKTINDSEGHSIGDKLLIEASRRLQLLAPPAATVSRQGGDEFVVLVPEVSEVERLTTLSEAMLSHLAMPYTVEGMQLKISTSIGVGIYPDDSPDMESLYRHAESAMYRAKQAGRNRISFFSAEIEEAIRTRHTLDQKMRQAIELDRFEVFYQPKYDTAIDTIAGVEALVRWRDEDGSLISPAQFIPLAEDNGLIIQIGRFVMRTACLQGVKWHSQGKLLRIAVNVSPIQLMQPNFIEFVRAVIAESGISNHLLELEITESVLAHDTNTILETLNALKREGVSIAIDDFGTGYSSLAYLKRFPIDVLKIDQSFVRDMLVDQLDMSIVEAITMLAKGLGLRLVAEGVETLEQAEALKALGCKIMQGYYYGRPQPAEEMSKLLGVS</sequence>
<dbReference type="Pfam" id="PF00990">
    <property type="entry name" value="GGDEF"/>
    <property type="match status" value="1"/>
</dbReference>
<dbReference type="RefSeq" id="WP_284195298.1">
    <property type="nucleotide sequence ID" value="NZ_BSOG01000001.1"/>
</dbReference>
<dbReference type="CDD" id="cd01948">
    <property type="entry name" value="EAL"/>
    <property type="match status" value="1"/>
</dbReference>
<dbReference type="InterPro" id="IPR013767">
    <property type="entry name" value="PAS_fold"/>
</dbReference>
<dbReference type="InterPro" id="IPR000014">
    <property type="entry name" value="PAS"/>
</dbReference>
<dbReference type="SMART" id="SM00267">
    <property type="entry name" value="GGDEF"/>
    <property type="match status" value="1"/>
</dbReference>
<dbReference type="PANTHER" id="PTHR44757">
    <property type="entry name" value="DIGUANYLATE CYCLASE DGCP"/>
    <property type="match status" value="1"/>
</dbReference>
<feature type="modified residue" description="4-aspartylphosphate" evidence="1">
    <location>
        <position position="61"/>
    </location>
</feature>
<feature type="domain" description="PAC" evidence="4">
    <location>
        <begin position="343"/>
        <end position="395"/>
    </location>
</feature>
<dbReference type="CDD" id="cd01949">
    <property type="entry name" value="GGDEF"/>
    <property type="match status" value="1"/>
</dbReference>
<evidence type="ECO:0000256" key="1">
    <source>
        <dbReference type="PROSITE-ProRule" id="PRU00169"/>
    </source>
</evidence>
<dbReference type="PROSITE" id="PS50112">
    <property type="entry name" value="PAS"/>
    <property type="match status" value="1"/>
</dbReference>
<dbReference type="PANTHER" id="PTHR44757:SF4">
    <property type="entry name" value="DIGUANYLATE CYCLASE DGCE-RELATED"/>
    <property type="match status" value="1"/>
</dbReference>
<proteinExistence type="predicted"/>
<dbReference type="SMART" id="SM00086">
    <property type="entry name" value="PAC"/>
    <property type="match status" value="2"/>
</dbReference>
<dbReference type="SMART" id="SM00448">
    <property type="entry name" value="REC"/>
    <property type="match status" value="1"/>
</dbReference>
<dbReference type="Pfam" id="PF00563">
    <property type="entry name" value="EAL"/>
    <property type="match status" value="1"/>
</dbReference>
<dbReference type="PROSITE" id="PS50113">
    <property type="entry name" value="PAC"/>
    <property type="match status" value="2"/>
</dbReference>
<feature type="domain" description="Response regulatory" evidence="2">
    <location>
        <begin position="13"/>
        <end position="129"/>
    </location>
</feature>
<evidence type="ECO:0000313" key="7">
    <source>
        <dbReference type="EMBL" id="GLR12163.1"/>
    </source>
</evidence>
<dbReference type="PROSITE" id="PS50883">
    <property type="entry name" value="EAL"/>
    <property type="match status" value="1"/>
</dbReference>
<gene>
    <name evidence="7" type="ORF">GCM10007907_09530</name>
</gene>
<dbReference type="SMART" id="SM00052">
    <property type="entry name" value="EAL"/>
    <property type="match status" value="1"/>
</dbReference>
<organism evidence="7 8">
    <name type="scientific">Chitinimonas prasina</name>
    <dbReference type="NCBI Taxonomy" id="1434937"/>
    <lineage>
        <taxon>Bacteria</taxon>
        <taxon>Pseudomonadati</taxon>
        <taxon>Pseudomonadota</taxon>
        <taxon>Betaproteobacteria</taxon>
        <taxon>Neisseriales</taxon>
        <taxon>Chitinibacteraceae</taxon>
        <taxon>Chitinimonas</taxon>
    </lineage>
</organism>